<dbReference type="PROSITE" id="PS50894">
    <property type="entry name" value="HPT"/>
    <property type="match status" value="1"/>
</dbReference>
<dbReference type="Pfam" id="PF01627">
    <property type="entry name" value="Hpt"/>
    <property type="match status" value="1"/>
</dbReference>
<gene>
    <name evidence="3" type="ORF">S01H4_34641</name>
</gene>
<name>X0ZY23_9ZZZZ</name>
<dbReference type="Gene3D" id="1.20.120.160">
    <property type="entry name" value="HPT domain"/>
    <property type="match status" value="1"/>
</dbReference>
<dbReference type="GO" id="GO:0000160">
    <property type="term" value="P:phosphorelay signal transduction system"/>
    <property type="evidence" value="ECO:0007669"/>
    <property type="project" value="InterPro"/>
</dbReference>
<dbReference type="EMBL" id="BART01018344">
    <property type="protein sequence ID" value="GAG74750.1"/>
    <property type="molecule type" value="Genomic_DNA"/>
</dbReference>
<reference evidence="3" key="1">
    <citation type="journal article" date="2014" name="Front. Microbiol.">
        <title>High frequency of phylogenetically diverse reductive dehalogenase-homologous genes in deep subseafloor sedimentary metagenomes.</title>
        <authorList>
            <person name="Kawai M."/>
            <person name="Futagami T."/>
            <person name="Toyoda A."/>
            <person name="Takaki Y."/>
            <person name="Nishi S."/>
            <person name="Hori S."/>
            <person name="Arai W."/>
            <person name="Tsubouchi T."/>
            <person name="Morono Y."/>
            <person name="Uchiyama I."/>
            <person name="Ito T."/>
            <person name="Fujiyama A."/>
            <person name="Inagaki F."/>
            <person name="Takami H."/>
        </authorList>
    </citation>
    <scope>NUCLEOTIDE SEQUENCE</scope>
    <source>
        <strain evidence="3">Expedition CK06-06</strain>
    </source>
</reference>
<evidence type="ECO:0000259" key="2">
    <source>
        <dbReference type="PROSITE" id="PS50894"/>
    </source>
</evidence>
<protein>
    <recommendedName>
        <fullName evidence="2">HPt domain-containing protein</fullName>
    </recommendedName>
</protein>
<dbReference type="GO" id="GO:0005737">
    <property type="term" value="C:cytoplasm"/>
    <property type="evidence" value="ECO:0007669"/>
    <property type="project" value="TreeGrafter"/>
</dbReference>
<dbReference type="InterPro" id="IPR036641">
    <property type="entry name" value="HPT_dom_sf"/>
</dbReference>
<proteinExistence type="predicted"/>
<dbReference type="GO" id="GO:0005634">
    <property type="term" value="C:nucleus"/>
    <property type="evidence" value="ECO:0007669"/>
    <property type="project" value="TreeGrafter"/>
</dbReference>
<feature type="domain" description="HPt" evidence="2">
    <location>
        <begin position="35"/>
        <end position="125"/>
    </location>
</feature>
<evidence type="ECO:0000313" key="3">
    <source>
        <dbReference type="EMBL" id="GAG74750.1"/>
    </source>
</evidence>
<feature type="non-terminal residue" evidence="3">
    <location>
        <position position="1"/>
    </location>
</feature>
<dbReference type="AlphaFoldDB" id="X0ZY23"/>
<dbReference type="InterPro" id="IPR045871">
    <property type="entry name" value="AHP1-5/YPD1"/>
</dbReference>
<dbReference type="PANTHER" id="PTHR28242:SF52">
    <property type="entry name" value="PHOSPHORELAY INTERMEDIATE PROTEIN YPD1"/>
    <property type="match status" value="1"/>
</dbReference>
<dbReference type="SUPFAM" id="SSF47226">
    <property type="entry name" value="Histidine-containing phosphotransfer domain, HPT domain"/>
    <property type="match status" value="1"/>
</dbReference>
<organism evidence="3">
    <name type="scientific">marine sediment metagenome</name>
    <dbReference type="NCBI Taxonomy" id="412755"/>
    <lineage>
        <taxon>unclassified sequences</taxon>
        <taxon>metagenomes</taxon>
        <taxon>ecological metagenomes</taxon>
    </lineage>
</organism>
<accession>X0ZY23</accession>
<feature type="coiled-coil region" evidence="1">
    <location>
        <begin position="101"/>
        <end position="128"/>
    </location>
</feature>
<dbReference type="PANTHER" id="PTHR28242">
    <property type="entry name" value="PHOSPHORELAY INTERMEDIATE PROTEIN YPD1"/>
    <property type="match status" value="1"/>
</dbReference>
<keyword evidence="1" id="KW-0175">Coiled coil</keyword>
<sequence>LTRWAARPSASISEFPPDALDTTITSQLLELEEEEPGFICEVIESFFHTAEQSITRMRAAIEDGDLKTLRAAAHMVRGSSQQLGARRFGATCFKLEQIAAVEEADSIVSELEQDLEGARDALTGLADRALDAAS</sequence>
<dbReference type="GO" id="GO:0009927">
    <property type="term" value="F:histidine phosphotransfer kinase activity"/>
    <property type="evidence" value="ECO:0007669"/>
    <property type="project" value="InterPro"/>
</dbReference>
<dbReference type="GO" id="GO:0043424">
    <property type="term" value="F:protein histidine kinase binding"/>
    <property type="evidence" value="ECO:0007669"/>
    <property type="project" value="InterPro"/>
</dbReference>
<comment type="caution">
    <text evidence="3">The sequence shown here is derived from an EMBL/GenBank/DDBJ whole genome shotgun (WGS) entry which is preliminary data.</text>
</comment>
<evidence type="ECO:0000256" key="1">
    <source>
        <dbReference type="SAM" id="Coils"/>
    </source>
</evidence>
<dbReference type="InterPro" id="IPR008207">
    <property type="entry name" value="Sig_transdc_His_kin_Hpt_dom"/>
</dbReference>